<keyword evidence="1" id="KW-0732">Signal</keyword>
<evidence type="ECO:0000259" key="2">
    <source>
        <dbReference type="Pfam" id="PF08486"/>
    </source>
</evidence>
<dbReference type="PANTHER" id="PTHR30032:SF4">
    <property type="entry name" value="AMIDASE ENHANCER"/>
    <property type="match status" value="1"/>
</dbReference>
<dbReference type="PATRIC" id="fig|1441095.3.peg.3011"/>
<dbReference type="Pfam" id="PF08486">
    <property type="entry name" value="SpoIID"/>
    <property type="match status" value="1"/>
</dbReference>
<dbReference type="Pfam" id="PF04122">
    <property type="entry name" value="CW_binding_2"/>
    <property type="match status" value="3"/>
</dbReference>
<organism evidence="3 4">
    <name type="scientific">Bacillus gobiensis</name>
    <dbReference type="NCBI Taxonomy" id="1441095"/>
    <lineage>
        <taxon>Bacteria</taxon>
        <taxon>Bacillati</taxon>
        <taxon>Bacillota</taxon>
        <taxon>Bacilli</taxon>
        <taxon>Bacillales</taxon>
        <taxon>Bacillaceae</taxon>
        <taxon>Bacillus</taxon>
    </lineage>
</organism>
<feature type="domain" description="Sporulation stage II protein D amidase enhancer LytB N-terminal" evidence="2">
    <location>
        <begin position="418"/>
        <end position="492"/>
    </location>
</feature>
<dbReference type="AlphaFoldDB" id="A0A0M5JAB8"/>
<dbReference type="Proteomes" id="UP000067625">
    <property type="component" value="Chromosome"/>
</dbReference>
<dbReference type="Gene3D" id="3.40.50.12090">
    <property type="match status" value="1"/>
</dbReference>
<dbReference type="GO" id="GO:0030288">
    <property type="term" value="C:outer membrane-bounded periplasmic space"/>
    <property type="evidence" value="ECO:0007669"/>
    <property type="project" value="TreeGrafter"/>
</dbReference>
<dbReference type="InterPro" id="IPR051922">
    <property type="entry name" value="Bact_Sporulation_Assoc"/>
</dbReference>
<dbReference type="GO" id="GO:0030435">
    <property type="term" value="P:sporulation resulting in formation of a cellular spore"/>
    <property type="evidence" value="ECO:0007669"/>
    <property type="project" value="InterPro"/>
</dbReference>
<dbReference type="NCBIfam" id="TIGR02669">
    <property type="entry name" value="SpoIID_LytB"/>
    <property type="match status" value="1"/>
</dbReference>
<reference evidence="4" key="1">
    <citation type="submission" date="2015-08" db="EMBL/GenBank/DDBJ databases">
        <title>Genome sequencing project for genomic taxonomy and phylogenomics of Bacillus-like bacteria.</title>
        <authorList>
            <person name="Liu B."/>
            <person name="Wang J."/>
            <person name="Zhu Y."/>
            <person name="Liu G."/>
            <person name="Chen Q."/>
            <person name="Chen Z."/>
            <person name="Lan J."/>
            <person name="Che J."/>
            <person name="Ge C."/>
            <person name="Shi H."/>
            <person name="Pan Z."/>
            <person name="Liu X."/>
        </authorList>
    </citation>
    <scope>NUCLEOTIDE SEQUENCE [LARGE SCALE GENOMIC DNA]</scope>
    <source>
        <strain evidence="4">FJAT-4402</strain>
    </source>
</reference>
<evidence type="ECO:0000256" key="1">
    <source>
        <dbReference type="SAM" id="SignalP"/>
    </source>
</evidence>
<feature type="chain" id="PRO_5005803642" evidence="1">
    <location>
        <begin position="28"/>
        <end position="689"/>
    </location>
</feature>
<dbReference type="InterPro" id="IPR007253">
    <property type="entry name" value="Cell_wall-bd_2"/>
</dbReference>
<dbReference type="PANTHER" id="PTHR30032">
    <property type="entry name" value="N-ACETYLMURAMOYL-L-ALANINE AMIDASE-RELATED"/>
    <property type="match status" value="1"/>
</dbReference>
<sequence length="689" mass="74414">MKCVKRLLLPSVVASALLLPLAAPASAGENDTISVKLKNYIGNKESLFIDINGEYKVNGMADTTRYGGDTRFDVANNVANAGWTNPANVIVVNRDAFGDALASTPLAYKLDGPILLTDANRLTPKTEEEIKKLNPDNILIIGGTISVSKNVEKTLSNYGNVNRIGGATRYEVAKNIQKSYFPSASGAVVATGMKFTDALSSASYAAMNGYPILLSGNNTIRNDYTIPSRVVISGGRLSVSSGVENTLKQKGASVERVDGRSRYEVSANLIKQLGMKADKVFLSNGQTFADALTGSVLAAKEGSSLLLIEPNSLPDPVKNLLNEQNTSKYSLLGGIISITDTVQNSLSGMLTGNGYTVESINGNLELKQHGAKIKNLGTTFTAQPVDYNKDVMSISGRRYLGNMNFAVEAGRFVRPTNENIPFEDYIKGVVPREMPAGWHVEALKAQSVAARTVAVKNKGKTIDDTTSYQVFGGYEWDSRTSGLVEETRGKVLRDQYGKPITAAFSSNNGGHTEDSSAVWGTSLPYLSAQPDPFNPNFEWNYLLDRQKIKDMFYSTLKSDIEKQLGNTKTVTIEEVTNVSTRGTTRGQRAEFVTVDVKYSAQDNLSGAVSPGNGTVTIKAGDFRSKAGSTNIKSTMFHIENKDGSFIFYGRGYGHGIGMSQYGAQARANAGQSYIDILKFYYPGANLTNY</sequence>
<accession>A0A0M5JAB8</accession>
<name>A0A0M5JAB8_9BACI</name>
<evidence type="ECO:0000313" key="3">
    <source>
        <dbReference type="EMBL" id="ALC82519.1"/>
    </source>
</evidence>
<dbReference type="STRING" id="1441095.AM592_13710"/>
<dbReference type="EMBL" id="CP012600">
    <property type="protein sequence ID" value="ALC82519.1"/>
    <property type="molecule type" value="Genomic_DNA"/>
</dbReference>
<gene>
    <name evidence="3" type="ORF">AM592_13710</name>
</gene>
<proteinExistence type="predicted"/>
<dbReference type="InterPro" id="IPR013486">
    <property type="entry name" value="SpoIID/LytB"/>
</dbReference>
<feature type="signal peptide" evidence="1">
    <location>
        <begin position="1"/>
        <end position="27"/>
    </location>
</feature>
<evidence type="ECO:0000313" key="4">
    <source>
        <dbReference type="Proteomes" id="UP000067625"/>
    </source>
</evidence>
<protein>
    <submittedName>
        <fullName evidence="3">Amidase</fullName>
    </submittedName>
</protein>
<keyword evidence="4" id="KW-1185">Reference proteome</keyword>
<dbReference type="OrthoDB" id="9794671at2"/>
<reference evidence="3 4" key="2">
    <citation type="journal article" date="2016" name="Int. J. Syst. Evol. Microbiol.">
        <title>Bacillus gobiensis sp. nov., isolated from a soil sample.</title>
        <authorList>
            <person name="Liu B."/>
            <person name="Liu G.H."/>
            <person name="Cetin S."/>
            <person name="Schumann P."/>
            <person name="Pan Z.Z."/>
            <person name="Chen Q.Q."/>
        </authorList>
    </citation>
    <scope>NUCLEOTIDE SEQUENCE [LARGE SCALE GENOMIC DNA]</scope>
    <source>
        <strain evidence="3 4">FJAT-4402</strain>
    </source>
</reference>
<dbReference type="InterPro" id="IPR013693">
    <property type="entry name" value="SpoIID/LytB_N"/>
</dbReference>